<reference evidence="3 4" key="1">
    <citation type="submission" date="2021-01" db="EMBL/GenBank/DDBJ databases">
        <title>Piscinibacter sp. Jin2 Genome sequencing and assembly.</title>
        <authorList>
            <person name="Kim I."/>
        </authorList>
    </citation>
    <scope>NUCLEOTIDE SEQUENCE [LARGE SCALE GENOMIC DNA]</scope>
    <source>
        <strain evidence="3 4">Jin2</strain>
    </source>
</reference>
<name>A0A9X1BRG5_9BURK</name>
<dbReference type="PANTHER" id="PTHR30160">
    <property type="entry name" value="TETRAACYLDISACCHARIDE 4'-KINASE-RELATED"/>
    <property type="match status" value="1"/>
</dbReference>
<comment type="caution">
    <text evidence="3">The sequence shown here is derived from an EMBL/GenBank/DDBJ whole genome shotgun (WGS) entry which is preliminary data.</text>
</comment>
<keyword evidence="4" id="KW-1185">Reference proteome</keyword>
<gene>
    <name evidence="3" type="ORF">JI742_06510</name>
</gene>
<organism evidence="3 4">
    <name type="scientific">Aquariibacter lacus</name>
    <dbReference type="NCBI Taxonomy" id="2801332"/>
    <lineage>
        <taxon>Bacteria</taxon>
        <taxon>Pseudomonadati</taxon>
        <taxon>Pseudomonadota</taxon>
        <taxon>Betaproteobacteria</taxon>
        <taxon>Burkholderiales</taxon>
        <taxon>Sphaerotilaceae</taxon>
        <taxon>Aquariibacter</taxon>
    </lineage>
</organism>
<dbReference type="InterPro" id="IPR002201">
    <property type="entry name" value="Glyco_trans_9"/>
</dbReference>
<evidence type="ECO:0000313" key="3">
    <source>
        <dbReference type="EMBL" id="MBL0719538.1"/>
    </source>
</evidence>
<dbReference type="Gene3D" id="3.40.50.2000">
    <property type="entry name" value="Glycogen Phosphorylase B"/>
    <property type="match status" value="2"/>
</dbReference>
<dbReference type="GO" id="GO:0005829">
    <property type="term" value="C:cytosol"/>
    <property type="evidence" value="ECO:0007669"/>
    <property type="project" value="TreeGrafter"/>
</dbReference>
<dbReference type="SUPFAM" id="SSF53756">
    <property type="entry name" value="UDP-Glycosyltransferase/glycogen phosphorylase"/>
    <property type="match status" value="1"/>
</dbReference>
<keyword evidence="1" id="KW-0328">Glycosyltransferase</keyword>
<dbReference type="GO" id="GO:0009244">
    <property type="term" value="P:lipopolysaccharide core region biosynthetic process"/>
    <property type="evidence" value="ECO:0007669"/>
    <property type="project" value="TreeGrafter"/>
</dbReference>
<evidence type="ECO:0000313" key="4">
    <source>
        <dbReference type="Proteomes" id="UP000643207"/>
    </source>
</evidence>
<evidence type="ECO:0000256" key="2">
    <source>
        <dbReference type="ARBA" id="ARBA00022679"/>
    </source>
</evidence>
<protein>
    <submittedName>
        <fullName evidence="3">Glycosyltransferase family 9 protein</fullName>
    </submittedName>
</protein>
<dbReference type="InterPro" id="IPR051199">
    <property type="entry name" value="LPS_LOS_Heptosyltrfase"/>
</dbReference>
<dbReference type="RefSeq" id="WP_201824883.1">
    <property type="nucleotide sequence ID" value="NZ_JAERRA010000001.1"/>
</dbReference>
<sequence>MVVSQTVRILIVRMSALGDVIMASGLIPALRARWPDAHISWLVEPAAAPLLREHPRLDQIIVWPRSEWQKLWVSGQRIQVLRSALALRKQLRAKRFDLAIDAQSLLKSGLWAWCSGAPRRLALKGREPSHWLATETLTLSPALPQEALMGREYRALARHLGAPEAAFQPDLVLRAEARAQAGTALTAAGLAPGQAHAVFCPWTTRPQKHWFETEWQALGAQARAAGLVPVLLGGPAEAEASAVLAARMPGSLSLAGRLPLDASLAVIASARLLVGVDTGLTHAGTALKVPTVALFGSTRPYLDAGLPTTRVLYSGRSCSPCRRRPSCDGRFDCMRDHTAESVWAAAEAVLAAAEPARRRPILPLNPA</sequence>
<evidence type="ECO:0000256" key="1">
    <source>
        <dbReference type="ARBA" id="ARBA00022676"/>
    </source>
</evidence>
<accession>A0A9X1BRG5</accession>
<dbReference type="Proteomes" id="UP000643207">
    <property type="component" value="Unassembled WGS sequence"/>
</dbReference>
<keyword evidence="2" id="KW-0808">Transferase</keyword>
<dbReference type="AlphaFoldDB" id="A0A9X1BRG5"/>
<proteinExistence type="predicted"/>
<dbReference type="GO" id="GO:0008713">
    <property type="term" value="F:ADP-heptose-lipopolysaccharide heptosyltransferase activity"/>
    <property type="evidence" value="ECO:0007669"/>
    <property type="project" value="TreeGrafter"/>
</dbReference>
<dbReference type="EMBL" id="JAERRA010000001">
    <property type="protein sequence ID" value="MBL0719538.1"/>
    <property type="molecule type" value="Genomic_DNA"/>
</dbReference>
<dbReference type="CDD" id="cd03789">
    <property type="entry name" value="GT9_LPS_heptosyltransferase"/>
    <property type="match status" value="1"/>
</dbReference>
<dbReference type="Pfam" id="PF01075">
    <property type="entry name" value="Glyco_transf_9"/>
    <property type="match status" value="1"/>
</dbReference>